<dbReference type="AlphaFoldDB" id="G2P3A1"/>
<dbReference type="InterPro" id="IPR004942">
    <property type="entry name" value="Roadblock/LAMTOR2_dom"/>
</dbReference>
<dbReference type="EMBL" id="CP002994">
    <property type="protein sequence ID" value="AEM82975.1"/>
    <property type="molecule type" value="Genomic_DNA"/>
</dbReference>
<reference evidence="2" key="1">
    <citation type="submission" date="2011-08" db="EMBL/GenBank/DDBJ databases">
        <title>Complete sequence of chromosome of Streptomyces violaceusniger Tu 4113.</title>
        <authorList>
            <consortium name="US DOE Joint Genome Institute"/>
            <person name="Lucas S."/>
            <person name="Han J."/>
            <person name="Lapidus A."/>
            <person name="Cheng J.-F."/>
            <person name="Goodwin L."/>
            <person name="Pitluck S."/>
            <person name="Peters L."/>
            <person name="Ivanova N."/>
            <person name="Daligault H."/>
            <person name="Detter J.C."/>
            <person name="Han C."/>
            <person name="Tapia R."/>
            <person name="Land M."/>
            <person name="Hauser L."/>
            <person name="Kyrpides N."/>
            <person name="Ivanova N."/>
            <person name="Pagani I."/>
            <person name="Hagen A."/>
            <person name="Katz L."/>
            <person name="Fiedler H.-P."/>
            <person name="Keasling J."/>
            <person name="Fortman J."/>
            <person name="Woyke T."/>
        </authorList>
    </citation>
    <scope>NUCLEOTIDE SEQUENCE [LARGE SCALE GENOMIC DNA]</scope>
    <source>
        <strain evidence="2">Tu 4113</strain>
    </source>
</reference>
<organism evidence="2 3">
    <name type="scientific">Streptomyces violaceusniger (strain Tu 4113)</name>
    <dbReference type="NCBI Taxonomy" id="653045"/>
    <lineage>
        <taxon>Bacteria</taxon>
        <taxon>Bacillati</taxon>
        <taxon>Actinomycetota</taxon>
        <taxon>Actinomycetes</taxon>
        <taxon>Kitasatosporales</taxon>
        <taxon>Streptomycetaceae</taxon>
        <taxon>Streptomyces</taxon>
        <taxon>Streptomyces violaceusniger group</taxon>
    </lineage>
</organism>
<dbReference type="KEGG" id="svl:Strvi_3289"/>
<proteinExistence type="predicted"/>
<evidence type="ECO:0000259" key="1">
    <source>
        <dbReference type="SMART" id="SM00960"/>
    </source>
</evidence>
<dbReference type="PANTHER" id="PTHR36222:SF1">
    <property type="entry name" value="SERINE PROTEASE INHIBITOR RV3364C"/>
    <property type="match status" value="1"/>
</dbReference>
<protein>
    <submittedName>
        <fullName evidence="2">Roadblock/LC7 family protein</fullName>
    </submittedName>
</protein>
<evidence type="ECO:0000313" key="2">
    <source>
        <dbReference type="EMBL" id="AEM82975.1"/>
    </source>
</evidence>
<dbReference type="eggNOG" id="COG2018">
    <property type="taxonomic scope" value="Bacteria"/>
</dbReference>
<accession>G2P3A1</accession>
<name>G2P3A1_STRV4</name>
<dbReference type="Pfam" id="PF03259">
    <property type="entry name" value="Robl_LC7"/>
    <property type="match status" value="1"/>
</dbReference>
<dbReference type="RefSeq" id="WP_014056473.1">
    <property type="nucleotide sequence ID" value="NC_015957.1"/>
</dbReference>
<dbReference type="Gene3D" id="3.30.450.30">
    <property type="entry name" value="Dynein light chain 2a, cytoplasmic"/>
    <property type="match status" value="1"/>
</dbReference>
<dbReference type="Proteomes" id="UP000008703">
    <property type="component" value="Chromosome"/>
</dbReference>
<sequence>MTSPQLREVSQFGWLVTNFTERVPNVAHAVVVSADGLLLTASDGLAADRAEQVATIAAGAISLIQGAARCLMTGDVRSSVIQMELGNMLLMSIKDGSCLVVLAAPDCEIGQVAYEMTVLVDQVGEMLTPELRAELQELNLQGVKRTSAQ</sequence>
<dbReference type="InterPro" id="IPR053141">
    <property type="entry name" value="Mycobact_SerProt_Inhib_Rv3364c"/>
</dbReference>
<evidence type="ECO:0000313" key="3">
    <source>
        <dbReference type="Proteomes" id="UP000008703"/>
    </source>
</evidence>
<dbReference type="PANTHER" id="PTHR36222">
    <property type="entry name" value="SERINE PROTEASE INHIBITOR RV3364C"/>
    <property type="match status" value="1"/>
</dbReference>
<feature type="domain" description="Roadblock/LAMTOR2" evidence="1">
    <location>
        <begin position="13"/>
        <end position="103"/>
    </location>
</feature>
<keyword evidence="3" id="KW-1185">Reference proteome</keyword>
<dbReference type="HOGENOM" id="CLU_094585_0_1_11"/>
<gene>
    <name evidence="2" type="ORF">Strvi_3289</name>
</gene>
<dbReference type="SMART" id="SM00960">
    <property type="entry name" value="Robl_LC7"/>
    <property type="match status" value="1"/>
</dbReference>
<dbReference type="SUPFAM" id="SSF103196">
    <property type="entry name" value="Roadblock/LC7 domain"/>
    <property type="match status" value="1"/>
</dbReference>